<protein>
    <recommendedName>
        <fullName evidence="2">Chitin-binding type-2 domain-containing protein</fullName>
    </recommendedName>
</protein>
<feature type="chain" id="PRO_5002126336" description="Chitin-binding type-2 domain-containing protein" evidence="1">
    <location>
        <begin position="21"/>
        <end position="197"/>
    </location>
</feature>
<dbReference type="InterPro" id="IPR002557">
    <property type="entry name" value="Chitin-bd_dom"/>
</dbReference>
<organism evidence="3">
    <name type="scientific">Arion vulgaris</name>
    <dbReference type="NCBI Taxonomy" id="1028688"/>
    <lineage>
        <taxon>Eukaryota</taxon>
        <taxon>Metazoa</taxon>
        <taxon>Spiralia</taxon>
        <taxon>Lophotrochozoa</taxon>
        <taxon>Mollusca</taxon>
        <taxon>Gastropoda</taxon>
        <taxon>Heterobranchia</taxon>
        <taxon>Euthyneura</taxon>
        <taxon>Panpulmonata</taxon>
        <taxon>Eupulmonata</taxon>
        <taxon>Stylommatophora</taxon>
        <taxon>Helicina</taxon>
        <taxon>Arionoidea</taxon>
        <taxon>Arionidae</taxon>
        <taxon>Arion</taxon>
    </lineage>
</organism>
<dbReference type="AlphaFoldDB" id="A0A0B6Y922"/>
<dbReference type="GO" id="GO:0008061">
    <property type="term" value="F:chitin binding"/>
    <property type="evidence" value="ECO:0007669"/>
    <property type="project" value="InterPro"/>
</dbReference>
<evidence type="ECO:0000259" key="2">
    <source>
        <dbReference type="PROSITE" id="PS50940"/>
    </source>
</evidence>
<feature type="domain" description="Chitin-binding type-2" evidence="2">
    <location>
        <begin position="34"/>
        <end position="99"/>
    </location>
</feature>
<dbReference type="EMBL" id="HACG01005466">
    <property type="protein sequence ID" value="CEK52331.1"/>
    <property type="molecule type" value="Transcribed_RNA"/>
</dbReference>
<proteinExistence type="predicted"/>
<reference evidence="3" key="1">
    <citation type="submission" date="2014-12" db="EMBL/GenBank/DDBJ databases">
        <title>Insight into the proteome of Arion vulgaris.</title>
        <authorList>
            <person name="Aradska J."/>
            <person name="Bulat T."/>
            <person name="Smidak R."/>
            <person name="Sarate P."/>
            <person name="Gangsoo J."/>
            <person name="Sialana F."/>
            <person name="Bilban M."/>
            <person name="Lubec G."/>
        </authorList>
    </citation>
    <scope>NUCLEOTIDE SEQUENCE</scope>
    <source>
        <tissue evidence="3">Skin</tissue>
    </source>
</reference>
<feature type="signal peptide" evidence="1">
    <location>
        <begin position="1"/>
        <end position="20"/>
    </location>
</feature>
<sequence length="197" mass="21821">MKNDIFMIVLVLCVCDMTMSKFVGKITIPNPEYDAECQKRLGIRSVAMPASECDIERYIMCEKQVADSIAKCPTPLKFNPNTTWCETGHNIPLPQGCAEAPVATYAKSCVEPGARMVPFAISCKWYVQCMGAGYNDILMPCPDWSYFTPHFERCIDTKVYGADIPAAWKKECDIQDPYLTTSAPAATTPAAIRPNGQ</sequence>
<gene>
    <name evidence="3" type="primary">ORF16374</name>
</gene>
<feature type="domain" description="Chitin-binding type-2" evidence="2">
    <location>
        <begin position="106"/>
        <end position="154"/>
    </location>
</feature>
<keyword evidence="1" id="KW-0732">Signal</keyword>
<name>A0A0B6Y922_9EUPU</name>
<evidence type="ECO:0000256" key="1">
    <source>
        <dbReference type="SAM" id="SignalP"/>
    </source>
</evidence>
<dbReference type="GO" id="GO:0005576">
    <property type="term" value="C:extracellular region"/>
    <property type="evidence" value="ECO:0007669"/>
    <property type="project" value="InterPro"/>
</dbReference>
<evidence type="ECO:0000313" key="3">
    <source>
        <dbReference type="EMBL" id="CEK52331.1"/>
    </source>
</evidence>
<accession>A0A0B6Y922</accession>
<dbReference type="PROSITE" id="PS50940">
    <property type="entry name" value="CHIT_BIND_II"/>
    <property type="match status" value="2"/>
</dbReference>